<dbReference type="InParanoid" id="A0A194RJR9"/>
<evidence type="ECO:0000256" key="1">
    <source>
        <dbReference type="SAM" id="MobiDB-lite"/>
    </source>
</evidence>
<organism evidence="2 3">
    <name type="scientific">Papilio machaon</name>
    <name type="common">Old World swallowtail butterfly</name>
    <dbReference type="NCBI Taxonomy" id="76193"/>
    <lineage>
        <taxon>Eukaryota</taxon>
        <taxon>Metazoa</taxon>
        <taxon>Ecdysozoa</taxon>
        <taxon>Arthropoda</taxon>
        <taxon>Hexapoda</taxon>
        <taxon>Insecta</taxon>
        <taxon>Pterygota</taxon>
        <taxon>Neoptera</taxon>
        <taxon>Endopterygota</taxon>
        <taxon>Lepidoptera</taxon>
        <taxon>Glossata</taxon>
        <taxon>Ditrysia</taxon>
        <taxon>Papilionoidea</taxon>
        <taxon>Papilionidae</taxon>
        <taxon>Papilioninae</taxon>
        <taxon>Papilio</taxon>
    </lineage>
</organism>
<reference evidence="2 3" key="1">
    <citation type="journal article" date="2015" name="Nat. Commun.">
        <title>Outbred genome sequencing and CRISPR/Cas9 gene editing in butterflies.</title>
        <authorList>
            <person name="Li X."/>
            <person name="Fan D."/>
            <person name="Zhang W."/>
            <person name="Liu G."/>
            <person name="Zhang L."/>
            <person name="Zhao L."/>
            <person name="Fang X."/>
            <person name="Chen L."/>
            <person name="Dong Y."/>
            <person name="Chen Y."/>
            <person name="Ding Y."/>
            <person name="Zhao R."/>
            <person name="Feng M."/>
            <person name="Zhu Y."/>
            <person name="Feng Y."/>
            <person name="Jiang X."/>
            <person name="Zhu D."/>
            <person name="Xiang H."/>
            <person name="Feng X."/>
            <person name="Li S."/>
            <person name="Wang J."/>
            <person name="Zhang G."/>
            <person name="Kronforst M.R."/>
            <person name="Wang W."/>
        </authorList>
    </citation>
    <scope>NUCLEOTIDE SEQUENCE [LARGE SCALE GENOMIC DNA]</scope>
    <source>
        <strain evidence="2">Ya'a_city_454_Pm</strain>
        <tissue evidence="2">Whole body</tissue>
    </source>
</reference>
<dbReference type="EMBL" id="KQ460045">
    <property type="protein sequence ID" value="KPJ18073.1"/>
    <property type="molecule type" value="Genomic_DNA"/>
</dbReference>
<sequence length="218" mass="24846">MGGAVGVATLPLCGITINTTTATHCDKYNTWVSTSITRRVRALTPASKREFRRKRAEGDSPIPVGLVTPWISTFLDPTPIHHEGGDLACTVQVGLVSPWSTFFLTPLPYHMKKETWPIQLQDEMKGRPPLPPRKIPVLLGKLFLRWIFTKADLVFFVYRLFWYAFQSRSPMNSSVDFFESLIDEDGRFAELNCQEPSHREHQNTRSRPLVQGNEPKFT</sequence>
<gene>
    <name evidence="2" type="ORF">RR48_11921</name>
</gene>
<accession>A0A194RJR9</accession>
<name>A0A194RJR9_PAPMA</name>
<dbReference type="AlphaFoldDB" id="A0A194RJR9"/>
<proteinExistence type="predicted"/>
<protein>
    <submittedName>
        <fullName evidence="2">Uncharacterized protein</fullName>
    </submittedName>
</protein>
<evidence type="ECO:0000313" key="3">
    <source>
        <dbReference type="Proteomes" id="UP000053240"/>
    </source>
</evidence>
<keyword evidence="3" id="KW-1185">Reference proteome</keyword>
<evidence type="ECO:0000313" key="2">
    <source>
        <dbReference type="EMBL" id="KPJ18073.1"/>
    </source>
</evidence>
<feature type="region of interest" description="Disordered" evidence="1">
    <location>
        <begin position="194"/>
        <end position="218"/>
    </location>
</feature>
<dbReference type="Proteomes" id="UP000053240">
    <property type="component" value="Unassembled WGS sequence"/>
</dbReference>